<dbReference type="OrthoDB" id="2519255at2759"/>
<name>A0A6J8A9I7_MYTCO</name>
<organism evidence="2 3">
    <name type="scientific">Mytilus coruscus</name>
    <name type="common">Sea mussel</name>
    <dbReference type="NCBI Taxonomy" id="42192"/>
    <lineage>
        <taxon>Eukaryota</taxon>
        <taxon>Metazoa</taxon>
        <taxon>Spiralia</taxon>
        <taxon>Lophotrochozoa</taxon>
        <taxon>Mollusca</taxon>
        <taxon>Bivalvia</taxon>
        <taxon>Autobranchia</taxon>
        <taxon>Pteriomorphia</taxon>
        <taxon>Mytilida</taxon>
        <taxon>Mytiloidea</taxon>
        <taxon>Mytilidae</taxon>
        <taxon>Mytilinae</taxon>
        <taxon>Mytilus</taxon>
    </lineage>
</organism>
<protein>
    <recommendedName>
        <fullName evidence="1">Integrase catalytic domain-containing protein</fullName>
    </recommendedName>
</protein>
<dbReference type="InterPro" id="IPR001584">
    <property type="entry name" value="Integrase_cat-core"/>
</dbReference>
<sequence>MCDSVMADYFGNPGSPLLHLNHRYLYAIGNSRARDLSEECKIPDSPEFLVLGGGDIRHVLFTVSQISQLEKSPSSILMYVNDADDVILARNILLLKVFKYWAEHLNINSKKIKKDRDSFIQKYVSSEYHENTTYHTAIECLSAAEASIFCIMPGSTLFKKRQAELKSYVVSGVSSSAQTDTLNRVNATFLCPHLKEWHVEPSGTPFHAYNHGIFIPSFTLRENCMEQLTQWVAGWKQFLDNGGKLQRWFVDRAVSKVDRIFLHKLLRLFTRQLEGLPRVLSYDVWTLSSRRFYIRNMVGSLELLNVFKLIVDTAFDCKLSPVMNLCGSGLILPLTVIYLIRTMQHKVKRGVLNMWREEMKNLEESEWTCRYTMDISEKSRDAFTQLLEDEEWYRKNLPKPDRLYKVTMSTRIIRNSVFLKTIYRAEPVQRKLMIDFAEMDQLYALCDIVMIILHGQLILTDIHREKLKHYRNVIRALASNRIDIARKKRTLLAYHENTMVKKVDKQKVDSILKKIYYNTSTEGAFLGPEKLYRVLKTRGIHNIGKNTITKWLQNQDHYSLQKPARKSFKKARVVVSGIDDMFDANLGDFTRLSDQNDKVKHVLFVIDVFTKYLWVEPLKNKTAKEVVGGFKKIFNKGRICKKLRTDSGAEFISKITKNYVKSLGIYHFNALNSLTKANIAERVIQTIKNMLQRWITKHGTHRYIDVLQDIVKSYNATPIEVLNCP</sequence>
<dbReference type="InterPro" id="IPR027974">
    <property type="entry name" value="DUF4470"/>
</dbReference>
<evidence type="ECO:0000313" key="3">
    <source>
        <dbReference type="Proteomes" id="UP000507470"/>
    </source>
</evidence>
<dbReference type="PANTHER" id="PTHR46585:SF1">
    <property type="entry name" value="CHROMO DOMAIN-CONTAINING PROTEIN"/>
    <property type="match status" value="1"/>
</dbReference>
<dbReference type="InterPro" id="IPR012337">
    <property type="entry name" value="RNaseH-like_sf"/>
</dbReference>
<dbReference type="PROSITE" id="PS50994">
    <property type="entry name" value="INTEGRASE"/>
    <property type="match status" value="1"/>
</dbReference>
<evidence type="ECO:0000259" key="1">
    <source>
        <dbReference type="PROSITE" id="PS50994"/>
    </source>
</evidence>
<dbReference type="Proteomes" id="UP000507470">
    <property type="component" value="Unassembled WGS sequence"/>
</dbReference>
<dbReference type="SUPFAM" id="SSF53098">
    <property type="entry name" value="Ribonuclease H-like"/>
    <property type="match status" value="1"/>
</dbReference>
<dbReference type="PANTHER" id="PTHR46585">
    <property type="entry name" value="INTEGRASE CORE DOMAIN CONTAINING PROTEIN"/>
    <property type="match status" value="1"/>
</dbReference>
<dbReference type="Pfam" id="PF14737">
    <property type="entry name" value="DUF4470"/>
    <property type="match status" value="1"/>
</dbReference>
<dbReference type="GO" id="GO:0003676">
    <property type="term" value="F:nucleic acid binding"/>
    <property type="evidence" value="ECO:0007669"/>
    <property type="project" value="InterPro"/>
</dbReference>
<feature type="domain" description="Integrase catalytic" evidence="1">
    <location>
        <begin position="559"/>
        <end position="725"/>
    </location>
</feature>
<reference evidence="2 3" key="1">
    <citation type="submission" date="2020-06" db="EMBL/GenBank/DDBJ databases">
        <authorList>
            <person name="Li R."/>
            <person name="Bekaert M."/>
        </authorList>
    </citation>
    <scope>NUCLEOTIDE SEQUENCE [LARGE SCALE GENOMIC DNA]</scope>
    <source>
        <strain evidence="3">wild</strain>
    </source>
</reference>
<dbReference type="GO" id="GO:0015074">
    <property type="term" value="P:DNA integration"/>
    <property type="evidence" value="ECO:0007669"/>
    <property type="project" value="InterPro"/>
</dbReference>
<dbReference type="Pfam" id="PF00665">
    <property type="entry name" value="rve"/>
    <property type="match status" value="1"/>
</dbReference>
<dbReference type="EMBL" id="CACVKT020000743">
    <property type="protein sequence ID" value="CAC5362576.1"/>
    <property type="molecule type" value="Genomic_DNA"/>
</dbReference>
<dbReference type="InterPro" id="IPR036397">
    <property type="entry name" value="RNaseH_sf"/>
</dbReference>
<gene>
    <name evidence="2" type="ORF">MCOR_4304</name>
</gene>
<keyword evidence="3" id="KW-1185">Reference proteome</keyword>
<accession>A0A6J8A9I7</accession>
<evidence type="ECO:0000313" key="2">
    <source>
        <dbReference type="EMBL" id="CAC5362576.1"/>
    </source>
</evidence>
<proteinExistence type="predicted"/>
<dbReference type="AlphaFoldDB" id="A0A6J8A9I7"/>
<dbReference type="Gene3D" id="3.30.420.10">
    <property type="entry name" value="Ribonuclease H-like superfamily/Ribonuclease H"/>
    <property type="match status" value="1"/>
</dbReference>